<dbReference type="Pfam" id="PF00817">
    <property type="entry name" value="IMS"/>
    <property type="match status" value="1"/>
</dbReference>
<name>A0A6L5X5D3_9FIRM</name>
<keyword evidence="9" id="KW-1185">Reference proteome</keyword>
<dbReference type="GO" id="GO:0003684">
    <property type="term" value="F:damaged DNA binding"/>
    <property type="evidence" value="ECO:0007669"/>
    <property type="project" value="InterPro"/>
</dbReference>
<reference evidence="8 9" key="1">
    <citation type="submission" date="2019-08" db="EMBL/GenBank/DDBJ databases">
        <title>In-depth cultivation of the pig gut microbiome towards novel bacterial diversity and tailored functional studies.</title>
        <authorList>
            <person name="Wylensek D."/>
            <person name="Hitch T.C.A."/>
            <person name="Clavel T."/>
        </authorList>
    </citation>
    <scope>NUCLEOTIDE SEQUENCE [LARGE SCALE GENOMIC DNA]</scope>
    <source>
        <strain evidence="8 9">Oil+RF-744-WCA-WT-11</strain>
    </source>
</reference>
<keyword evidence="4" id="KW-0227">DNA damage</keyword>
<evidence type="ECO:0000256" key="5">
    <source>
        <dbReference type="ARBA" id="ARBA00022932"/>
    </source>
</evidence>
<dbReference type="PANTHER" id="PTHR11076">
    <property type="entry name" value="DNA REPAIR POLYMERASE UMUC / TRANSFERASE FAMILY MEMBER"/>
    <property type="match status" value="1"/>
</dbReference>
<dbReference type="GO" id="GO:0003887">
    <property type="term" value="F:DNA-directed DNA polymerase activity"/>
    <property type="evidence" value="ECO:0007669"/>
    <property type="project" value="UniProtKB-KW"/>
</dbReference>
<dbReference type="GO" id="GO:0005829">
    <property type="term" value="C:cytosol"/>
    <property type="evidence" value="ECO:0007669"/>
    <property type="project" value="TreeGrafter"/>
</dbReference>
<dbReference type="InterPro" id="IPR017961">
    <property type="entry name" value="DNA_pol_Y-fam_little_finger"/>
</dbReference>
<keyword evidence="3" id="KW-0548">Nucleotidyltransferase</keyword>
<feature type="region of interest" description="Disordered" evidence="6">
    <location>
        <begin position="491"/>
        <end position="513"/>
    </location>
</feature>
<dbReference type="Proteomes" id="UP000481852">
    <property type="component" value="Unassembled WGS sequence"/>
</dbReference>
<dbReference type="InterPro" id="IPR043502">
    <property type="entry name" value="DNA/RNA_pol_sf"/>
</dbReference>
<organism evidence="8 9">
    <name type="scientific">Porcincola intestinalis</name>
    <dbReference type="NCBI Taxonomy" id="2606632"/>
    <lineage>
        <taxon>Bacteria</taxon>
        <taxon>Bacillati</taxon>
        <taxon>Bacillota</taxon>
        <taxon>Clostridia</taxon>
        <taxon>Lachnospirales</taxon>
        <taxon>Lachnospiraceae</taxon>
        <taxon>Porcincola</taxon>
    </lineage>
</organism>
<evidence type="ECO:0000256" key="2">
    <source>
        <dbReference type="ARBA" id="ARBA00022457"/>
    </source>
</evidence>
<keyword evidence="5" id="KW-0808">Transferase</keyword>
<evidence type="ECO:0000256" key="3">
    <source>
        <dbReference type="ARBA" id="ARBA00022695"/>
    </source>
</evidence>
<dbReference type="SUPFAM" id="SSF56672">
    <property type="entry name" value="DNA/RNA polymerases"/>
    <property type="match status" value="1"/>
</dbReference>
<comment type="caution">
    <text evidence="8">The sequence shown here is derived from an EMBL/GenBank/DDBJ whole genome shotgun (WGS) entry which is preliminary data.</text>
</comment>
<dbReference type="Gene3D" id="3.40.1170.60">
    <property type="match status" value="1"/>
</dbReference>
<evidence type="ECO:0000256" key="1">
    <source>
        <dbReference type="ARBA" id="ARBA00010945"/>
    </source>
</evidence>
<accession>A0A6L5X5D3</accession>
<dbReference type="InterPro" id="IPR043128">
    <property type="entry name" value="Rev_trsase/Diguanyl_cyclase"/>
</dbReference>
<dbReference type="GO" id="GO:0006281">
    <property type="term" value="P:DNA repair"/>
    <property type="evidence" value="ECO:0007669"/>
    <property type="project" value="InterPro"/>
</dbReference>
<dbReference type="Pfam" id="PF11799">
    <property type="entry name" value="IMS_C"/>
    <property type="match status" value="1"/>
</dbReference>
<dbReference type="GO" id="GO:0008168">
    <property type="term" value="F:methyltransferase activity"/>
    <property type="evidence" value="ECO:0007669"/>
    <property type="project" value="UniProtKB-KW"/>
</dbReference>
<dbReference type="Gene3D" id="1.10.150.20">
    <property type="entry name" value="5' to 3' exonuclease, C-terminal subdomain"/>
    <property type="match status" value="1"/>
</dbReference>
<evidence type="ECO:0000259" key="7">
    <source>
        <dbReference type="PROSITE" id="PS50173"/>
    </source>
</evidence>
<feature type="domain" description="UmuC" evidence="7">
    <location>
        <begin position="12"/>
        <end position="240"/>
    </location>
</feature>
<dbReference type="InterPro" id="IPR001126">
    <property type="entry name" value="UmuC"/>
</dbReference>
<dbReference type="RefSeq" id="WP_154523109.1">
    <property type="nucleotide sequence ID" value="NZ_VULZ01000002.1"/>
</dbReference>
<evidence type="ECO:0000313" key="9">
    <source>
        <dbReference type="Proteomes" id="UP000481852"/>
    </source>
</evidence>
<dbReference type="EMBL" id="VULZ01000002">
    <property type="protein sequence ID" value="MSS14074.1"/>
    <property type="molecule type" value="Genomic_DNA"/>
</dbReference>
<evidence type="ECO:0000256" key="6">
    <source>
        <dbReference type="SAM" id="MobiDB-lite"/>
    </source>
</evidence>
<dbReference type="PANTHER" id="PTHR11076:SF35">
    <property type="entry name" value="DNA REPAIR PROTEIN HOMOLOG YOBH"/>
    <property type="match status" value="1"/>
</dbReference>
<dbReference type="AlphaFoldDB" id="A0A6L5X5D3"/>
<dbReference type="Gene3D" id="3.30.70.270">
    <property type="match status" value="1"/>
</dbReference>
<proteinExistence type="inferred from homology"/>
<dbReference type="GO" id="GO:0042276">
    <property type="term" value="P:error-prone translesion synthesis"/>
    <property type="evidence" value="ECO:0007669"/>
    <property type="project" value="TreeGrafter"/>
</dbReference>
<dbReference type="GO" id="GO:0032259">
    <property type="term" value="P:methylation"/>
    <property type="evidence" value="ECO:0007669"/>
    <property type="project" value="UniProtKB-KW"/>
</dbReference>
<protein>
    <submittedName>
        <fullName evidence="8">DNA methylase</fullName>
    </submittedName>
</protein>
<evidence type="ECO:0000256" key="4">
    <source>
        <dbReference type="ARBA" id="ARBA00022763"/>
    </source>
</evidence>
<keyword evidence="8" id="KW-0489">Methyltransferase</keyword>
<comment type="similarity">
    <text evidence="1">Belongs to the DNA polymerase type-Y family.</text>
</comment>
<sequence>MEQSTEDHGKVYIAIDLKSFFASCECAARGLNPLTTNLVVADASKTEKTICLAVSPSLKRYGIPGRARLFQVVSAVSAVNRERKSRAPGRAFSGTSVDDEALKRDPALELDYIAAPPRMRLYMETSARIYGIYLKYVAPEDMHVYSIDEVFIDATPYLNTYGLTAHEFARKMIADVLHETGITATAGIGPNLYLCKVAMDIVAKHIPADRDGVRIAELDTQTYRRQLWSHRPLTDFWRVGRATERKLQQVGLFTMGDIARCSLGKPEDYYNEDLLYDLFGVSAELLIDHAWGWEPCTLADIRAYRPENRSISSGQVLLEPYDFEHGRVIIREMAEKLSLELFSRRLVTDQLVLDVGYDIDNVENPDLRAYLRGKVTLDRYGRKVPRPAHGSENLTAQTASTEEIIQAAVRLYDRIADRRLTIRRFNLSASHTVPESAVKKEETYEQMDLFTDYDLLEKQRKQEQEKRERERKMQEAVLAIKNRFGKNAVVRGTSFEEGATGRRRNEQIGGHQE</sequence>
<keyword evidence="2" id="KW-0515">Mutator protein</keyword>
<gene>
    <name evidence="8" type="ORF">FYJ35_03295</name>
</gene>
<keyword evidence="5" id="KW-0239">DNA-directed DNA polymerase</keyword>
<feature type="compositionally biased region" description="Basic and acidic residues" evidence="6">
    <location>
        <begin position="499"/>
        <end position="513"/>
    </location>
</feature>
<evidence type="ECO:0000313" key="8">
    <source>
        <dbReference type="EMBL" id="MSS14074.1"/>
    </source>
</evidence>
<dbReference type="InterPro" id="IPR050116">
    <property type="entry name" value="DNA_polymerase-Y"/>
</dbReference>
<dbReference type="GO" id="GO:0009432">
    <property type="term" value="P:SOS response"/>
    <property type="evidence" value="ECO:0007669"/>
    <property type="project" value="TreeGrafter"/>
</dbReference>
<dbReference type="PROSITE" id="PS50173">
    <property type="entry name" value="UMUC"/>
    <property type="match status" value="1"/>
</dbReference>